<evidence type="ECO:0000256" key="1">
    <source>
        <dbReference type="ARBA" id="ARBA00004127"/>
    </source>
</evidence>
<keyword evidence="2" id="KW-0812">Transmembrane</keyword>
<sequence length="113" mass="12328">MAAGGGSADEARVRRDFWPTIRRVARNVPFAEDAVAAYYCALDRETPTHVRAALLGALAYFVLPLDAMPDFLPLMGFADDAGILAAAIAAVRMHMTDRHRDAARRTLADEELV</sequence>
<dbReference type="InterPro" id="IPR010652">
    <property type="entry name" value="DUF1232"/>
</dbReference>
<comment type="caution">
    <text evidence="6">The sequence shown here is derived from an EMBL/GenBank/DDBJ whole genome shotgun (WGS) entry which is preliminary data.</text>
</comment>
<keyword evidence="7" id="KW-1185">Reference proteome</keyword>
<evidence type="ECO:0000259" key="5">
    <source>
        <dbReference type="Pfam" id="PF06803"/>
    </source>
</evidence>
<feature type="domain" description="DUF1232" evidence="5">
    <location>
        <begin position="51"/>
        <end position="85"/>
    </location>
</feature>
<proteinExistence type="predicted"/>
<protein>
    <submittedName>
        <fullName evidence="6">DUF1232 domain-containing protein</fullName>
    </submittedName>
</protein>
<evidence type="ECO:0000256" key="2">
    <source>
        <dbReference type="ARBA" id="ARBA00022692"/>
    </source>
</evidence>
<dbReference type="EMBL" id="RYFI01000009">
    <property type="protein sequence ID" value="RXF73337.1"/>
    <property type="molecule type" value="Genomic_DNA"/>
</dbReference>
<dbReference type="Proteomes" id="UP000289708">
    <property type="component" value="Unassembled WGS sequence"/>
</dbReference>
<dbReference type="GO" id="GO:0012505">
    <property type="term" value="C:endomembrane system"/>
    <property type="evidence" value="ECO:0007669"/>
    <property type="project" value="UniProtKB-SubCell"/>
</dbReference>
<dbReference type="RefSeq" id="WP_128777530.1">
    <property type="nucleotide sequence ID" value="NZ_RYFI01000009.1"/>
</dbReference>
<name>A0A4Q0MI88_9HYPH</name>
<reference evidence="6 7" key="1">
    <citation type="submission" date="2018-12" db="EMBL/GenBank/DDBJ databases">
        <title>bacterium Hansschlegelia zhihuaiae S113.</title>
        <authorList>
            <person name="He J."/>
        </authorList>
    </citation>
    <scope>NUCLEOTIDE SEQUENCE [LARGE SCALE GENOMIC DNA]</scope>
    <source>
        <strain evidence="6 7">S 113</strain>
    </source>
</reference>
<keyword evidence="3" id="KW-1133">Transmembrane helix</keyword>
<evidence type="ECO:0000256" key="3">
    <source>
        <dbReference type="ARBA" id="ARBA00022989"/>
    </source>
</evidence>
<keyword evidence="4" id="KW-0472">Membrane</keyword>
<dbReference type="OrthoDB" id="9813247at2"/>
<dbReference type="InterPro" id="IPR016983">
    <property type="entry name" value="UCP031804"/>
</dbReference>
<organism evidence="6 7">
    <name type="scientific">Hansschlegelia zhihuaiae</name>
    <dbReference type="NCBI Taxonomy" id="405005"/>
    <lineage>
        <taxon>Bacteria</taxon>
        <taxon>Pseudomonadati</taxon>
        <taxon>Pseudomonadota</taxon>
        <taxon>Alphaproteobacteria</taxon>
        <taxon>Hyphomicrobiales</taxon>
        <taxon>Methylopilaceae</taxon>
        <taxon>Hansschlegelia</taxon>
    </lineage>
</organism>
<comment type="subcellular location">
    <subcellularLocation>
        <location evidence="1">Endomembrane system</location>
        <topology evidence="1">Multi-pass membrane protein</topology>
    </subcellularLocation>
</comment>
<accession>A0A4Q0MI88</accession>
<gene>
    <name evidence="6" type="ORF">EK403_10955</name>
</gene>
<evidence type="ECO:0000256" key="4">
    <source>
        <dbReference type="ARBA" id="ARBA00023136"/>
    </source>
</evidence>
<dbReference type="AlphaFoldDB" id="A0A4Q0MI88"/>
<dbReference type="PIRSF" id="PIRSF031804">
    <property type="entry name" value="UCP031804"/>
    <property type="match status" value="1"/>
</dbReference>
<dbReference type="Pfam" id="PF06803">
    <property type="entry name" value="DUF1232"/>
    <property type="match status" value="1"/>
</dbReference>
<evidence type="ECO:0000313" key="7">
    <source>
        <dbReference type="Proteomes" id="UP000289708"/>
    </source>
</evidence>
<evidence type="ECO:0000313" key="6">
    <source>
        <dbReference type="EMBL" id="RXF73337.1"/>
    </source>
</evidence>